<feature type="region of interest" description="Disordered" evidence="1">
    <location>
        <begin position="19"/>
        <end position="46"/>
    </location>
</feature>
<evidence type="ECO:0000259" key="2">
    <source>
        <dbReference type="SMART" id="SM01083"/>
    </source>
</evidence>
<accession>A0A3M7S0U4</accession>
<organism evidence="3 4">
    <name type="scientific">Brachionus plicatilis</name>
    <name type="common">Marine rotifer</name>
    <name type="synonym">Brachionus muelleri</name>
    <dbReference type="NCBI Taxonomy" id="10195"/>
    <lineage>
        <taxon>Eukaryota</taxon>
        <taxon>Metazoa</taxon>
        <taxon>Spiralia</taxon>
        <taxon>Gnathifera</taxon>
        <taxon>Rotifera</taxon>
        <taxon>Eurotatoria</taxon>
        <taxon>Monogononta</taxon>
        <taxon>Pseudotrocha</taxon>
        <taxon>Ploima</taxon>
        <taxon>Brachionidae</taxon>
        <taxon>Brachionus</taxon>
    </lineage>
</organism>
<evidence type="ECO:0000313" key="3">
    <source>
        <dbReference type="EMBL" id="RNA29443.1"/>
    </source>
</evidence>
<keyword evidence="4" id="KW-1185">Reference proteome</keyword>
<dbReference type="InterPro" id="IPR040014">
    <property type="entry name" value="CIR1"/>
</dbReference>
<reference evidence="3 4" key="1">
    <citation type="journal article" date="2018" name="Sci. Rep.">
        <title>Genomic signatures of local adaptation to the degree of environmental predictability in rotifers.</title>
        <authorList>
            <person name="Franch-Gras L."/>
            <person name="Hahn C."/>
            <person name="Garcia-Roger E.M."/>
            <person name="Carmona M.J."/>
            <person name="Serra M."/>
            <person name="Gomez A."/>
        </authorList>
    </citation>
    <scope>NUCLEOTIDE SEQUENCE [LARGE SCALE GENOMIC DNA]</scope>
    <source>
        <strain evidence="3">HYR1</strain>
    </source>
</reference>
<dbReference type="AlphaFoldDB" id="A0A3M7S0U4"/>
<gene>
    <name evidence="3" type="ORF">BpHYR1_004922</name>
</gene>
<evidence type="ECO:0000313" key="4">
    <source>
        <dbReference type="Proteomes" id="UP000276133"/>
    </source>
</evidence>
<feature type="region of interest" description="Disordered" evidence="1">
    <location>
        <begin position="153"/>
        <end position="172"/>
    </location>
</feature>
<dbReference type="STRING" id="10195.A0A3M7S0U4"/>
<feature type="compositionally biased region" description="Basic and acidic residues" evidence="1">
    <location>
        <begin position="153"/>
        <end position="165"/>
    </location>
</feature>
<comment type="caution">
    <text evidence="3">The sequence shown here is derived from an EMBL/GenBank/DDBJ whole genome shotgun (WGS) entry which is preliminary data.</text>
</comment>
<feature type="domain" description="CBF1-interacting co-repressor CIR N-terminal" evidence="2">
    <location>
        <begin position="13"/>
        <end position="49"/>
    </location>
</feature>
<name>A0A3M7S0U4_BRAPC</name>
<proteinExistence type="predicted"/>
<dbReference type="OrthoDB" id="6253837at2759"/>
<dbReference type="EMBL" id="REGN01002222">
    <property type="protein sequence ID" value="RNA29443.1"/>
    <property type="molecule type" value="Genomic_DNA"/>
</dbReference>
<dbReference type="Proteomes" id="UP000276133">
    <property type="component" value="Unassembled WGS sequence"/>
</dbReference>
<dbReference type="PANTHER" id="PTHR13151">
    <property type="entry name" value="CBF1 INTERACTING COREPRESSOR CIR"/>
    <property type="match status" value="1"/>
</dbReference>
<feature type="compositionally biased region" description="Basic and acidic residues" evidence="1">
    <location>
        <begin position="80"/>
        <end position="89"/>
    </location>
</feature>
<protein>
    <submittedName>
        <fullName evidence="3">Corepressor interacting with RBPJ 1</fullName>
    </submittedName>
</protein>
<feature type="region of interest" description="Disordered" evidence="1">
    <location>
        <begin position="77"/>
        <end position="101"/>
    </location>
</feature>
<dbReference type="GO" id="GO:0005634">
    <property type="term" value="C:nucleus"/>
    <property type="evidence" value="ECO:0007669"/>
    <property type="project" value="TreeGrafter"/>
</dbReference>
<sequence length="209" mass="24387">MGKGFENYMSKKWFHPTNVENQKRKYLAEQKSAADKKRQQDLRDQYEREQEIFSNKELMGDEKAKLGLAFMYQAPGSLKDNQDKERVEEPVQVEISSSKRTRPDSANLRCLKCKRLGHLNTDKVCPLYGKSRLDVDDDEIVPEIPEAPKVEIKSEPKEHISESKENMPVVESNPMEITLDMLRTLPKKEKKVLLKRLKKLDKKLKRKSN</sequence>
<dbReference type="SMART" id="SM01083">
    <property type="entry name" value="Cir_N"/>
    <property type="match status" value="1"/>
</dbReference>
<dbReference type="Pfam" id="PF10197">
    <property type="entry name" value="Cir_N"/>
    <property type="match status" value="1"/>
</dbReference>
<dbReference type="PANTHER" id="PTHR13151:SF2">
    <property type="entry name" value="COREPRESSOR INTERACTING WITH RBPJ 1"/>
    <property type="match status" value="1"/>
</dbReference>
<dbReference type="GO" id="GO:0003714">
    <property type="term" value="F:transcription corepressor activity"/>
    <property type="evidence" value="ECO:0007669"/>
    <property type="project" value="InterPro"/>
</dbReference>
<feature type="compositionally biased region" description="Basic and acidic residues" evidence="1">
    <location>
        <begin position="21"/>
        <end position="46"/>
    </location>
</feature>
<dbReference type="InterPro" id="IPR019339">
    <property type="entry name" value="CIR_N_dom"/>
</dbReference>
<evidence type="ECO:0000256" key="1">
    <source>
        <dbReference type="SAM" id="MobiDB-lite"/>
    </source>
</evidence>